<name>H0R002_9ACTN</name>
<feature type="chain" id="PRO_5038965799" evidence="1">
    <location>
        <begin position="27"/>
        <end position="207"/>
    </location>
</feature>
<dbReference type="Proteomes" id="UP000035034">
    <property type="component" value="Unassembled WGS sequence"/>
</dbReference>
<proteinExistence type="predicted"/>
<dbReference type="AlphaFoldDB" id="H0R002"/>
<sequence>MKTQGAKHYSIAAALVAIAAAVTTSAGITPASARPALPDGHCVIDAHSRDRTVNSLRFHCTSRQIVELYKNAPLGTPPTAGKHRLYLLPVSERNGRLGDYRDAKQFGDLQSNLGDALTFGVGPQGQPWVYKNYITGLDAGGPLVYAPQSFVDHKPAWSADFVRDFAGLPVSTHEYRQLTPTVWIGRDFLGPGTVSRPPRQASAIAIA</sequence>
<keyword evidence="3" id="KW-1185">Reference proteome</keyword>
<dbReference type="EMBL" id="BAEH01000054">
    <property type="protein sequence ID" value="GAB18403.1"/>
    <property type="molecule type" value="Genomic_DNA"/>
</dbReference>
<comment type="caution">
    <text evidence="2">The sequence shown here is derived from an EMBL/GenBank/DDBJ whole genome shotgun (WGS) entry which is preliminary data.</text>
</comment>
<protein>
    <submittedName>
        <fullName evidence="2">Uncharacterized protein</fullName>
    </submittedName>
</protein>
<organism evidence="2 3">
    <name type="scientific">Gordonia effusa NBRC 100432</name>
    <dbReference type="NCBI Taxonomy" id="1077974"/>
    <lineage>
        <taxon>Bacteria</taxon>
        <taxon>Bacillati</taxon>
        <taxon>Actinomycetota</taxon>
        <taxon>Actinomycetes</taxon>
        <taxon>Mycobacteriales</taxon>
        <taxon>Gordoniaceae</taxon>
        <taxon>Gordonia</taxon>
    </lineage>
</organism>
<reference evidence="2 3" key="1">
    <citation type="submission" date="2011-12" db="EMBL/GenBank/DDBJ databases">
        <title>Whole genome shotgun sequence of Gordonia effusa NBRC 100432.</title>
        <authorList>
            <person name="Yoshida I."/>
            <person name="Takarada H."/>
            <person name="Hosoyama A."/>
            <person name="Tsuchikane K."/>
            <person name="Katsumata H."/>
            <person name="Yamazaki S."/>
            <person name="Fujita N."/>
        </authorList>
    </citation>
    <scope>NUCLEOTIDE SEQUENCE [LARGE SCALE GENOMIC DNA]</scope>
    <source>
        <strain evidence="2 3">NBRC 100432</strain>
    </source>
</reference>
<evidence type="ECO:0000313" key="2">
    <source>
        <dbReference type="EMBL" id="GAB18403.1"/>
    </source>
</evidence>
<accession>H0R002</accession>
<evidence type="ECO:0000313" key="3">
    <source>
        <dbReference type="Proteomes" id="UP000035034"/>
    </source>
</evidence>
<keyword evidence="1" id="KW-0732">Signal</keyword>
<gene>
    <name evidence="2" type="ORF">GOEFS_054_00160</name>
</gene>
<evidence type="ECO:0000256" key="1">
    <source>
        <dbReference type="SAM" id="SignalP"/>
    </source>
</evidence>
<dbReference type="RefSeq" id="WP_007317740.1">
    <property type="nucleotide sequence ID" value="NZ_BAEH01000054.1"/>
</dbReference>
<feature type="signal peptide" evidence="1">
    <location>
        <begin position="1"/>
        <end position="26"/>
    </location>
</feature>
<dbReference type="eggNOG" id="ENOG5031VXM">
    <property type="taxonomic scope" value="Bacteria"/>
</dbReference>